<protein>
    <recommendedName>
        <fullName evidence="1">Flagellar Assembly Protein A N-terminal region domain-containing protein</fullName>
    </recommendedName>
</protein>
<evidence type="ECO:0000259" key="1">
    <source>
        <dbReference type="Pfam" id="PF20250"/>
    </source>
</evidence>
<dbReference type="RefSeq" id="WP_073612467.1">
    <property type="nucleotide sequence ID" value="NZ_FRFE01000004.1"/>
</dbReference>
<dbReference type="OrthoDB" id="9775837at2"/>
<proteinExistence type="predicted"/>
<organism evidence="2 3">
    <name type="scientific">Desulfopila aestuarii DSM 18488</name>
    <dbReference type="NCBI Taxonomy" id="1121416"/>
    <lineage>
        <taxon>Bacteria</taxon>
        <taxon>Pseudomonadati</taxon>
        <taxon>Thermodesulfobacteriota</taxon>
        <taxon>Desulfobulbia</taxon>
        <taxon>Desulfobulbales</taxon>
        <taxon>Desulfocapsaceae</taxon>
        <taxon>Desulfopila</taxon>
    </lineage>
</organism>
<reference evidence="2 3" key="1">
    <citation type="submission" date="2016-12" db="EMBL/GenBank/DDBJ databases">
        <authorList>
            <person name="Song W.-J."/>
            <person name="Kurnit D.M."/>
        </authorList>
    </citation>
    <scope>NUCLEOTIDE SEQUENCE [LARGE SCALE GENOMIC DNA]</scope>
    <source>
        <strain evidence="2 3">DSM 18488</strain>
    </source>
</reference>
<name>A0A1M7Y1D3_9BACT</name>
<gene>
    <name evidence="2" type="ORF">SAMN02745220_01121</name>
</gene>
<keyword evidence="3" id="KW-1185">Reference proteome</keyword>
<dbReference type="PANTHER" id="PTHR38032">
    <property type="entry name" value="POLYMERASE-RELATED"/>
    <property type="match status" value="1"/>
</dbReference>
<sequence>MISPSTPPQDNVVHYIEPYRLFTSIRMEIGESMGGEEIMVSELVRKDQLLLEFPNLIAPETNEHQKQPVALGANCYFSADHNQVFAAITGYPKVTLSPVEGKDTEILNISIEPLFRISADGMKAAIAIHPAISGTRSLKDFSLTELIAEAGIIYGIDKAMVDKANKCIRAQLPEFNIIVLATGTKPRDGKDAYLEFEVETGPVPGKILEDGTIDFRERMIFVPVTQGQVVAKKVSATRGTAGKTVLGERVEPQPGRDIAINTLKDASYSSKTKQVTATSDGVLSVVGDTIIKICSRQEIMTDIDYSTGHIHSRNSVVIHGSVQPGFKVTTDGDLEIRGTVMSTAITSRANIVIKSGILGKNSTISALGDADLYFIEQGEVECGRNCIIRREIYYSTVIAGKNILCMPNSAVVGGRLVAAGNIILGNVGSTNASPALIAAGVDGRRLIQYNDLQKTLIEQQDSLIKCIQLHKGTSRAGMIKKLEKEIETTRLQLQKLNLIPGTGRLSRPDDDDEFSPSGGITIQDIKIEIHGIIHAGTVIQIGNKSMTLNNTISNRLFKLNDSFSDIAPLPLRRRRT</sequence>
<dbReference type="AlphaFoldDB" id="A0A1M7Y1D3"/>
<dbReference type="InterPro" id="IPR046865">
    <property type="entry name" value="FapA_b_solenoid"/>
</dbReference>
<feature type="domain" description="Flagellar Assembly Protein A N-terminal region" evidence="1">
    <location>
        <begin position="116"/>
        <end position="286"/>
    </location>
</feature>
<dbReference type="InterPro" id="IPR046866">
    <property type="entry name" value="FapA_N"/>
</dbReference>
<evidence type="ECO:0000313" key="3">
    <source>
        <dbReference type="Proteomes" id="UP000184603"/>
    </source>
</evidence>
<dbReference type="EMBL" id="FRFE01000004">
    <property type="protein sequence ID" value="SHO45535.1"/>
    <property type="molecule type" value="Genomic_DNA"/>
</dbReference>
<accession>A0A1M7Y1D3</accession>
<dbReference type="PANTHER" id="PTHR38032:SF1">
    <property type="entry name" value="RNA-BINDING PROTEIN KHPB N-TERMINAL DOMAIN-CONTAINING PROTEIN"/>
    <property type="match status" value="1"/>
</dbReference>
<dbReference type="Proteomes" id="UP000184603">
    <property type="component" value="Unassembled WGS sequence"/>
</dbReference>
<dbReference type="Pfam" id="PF03961">
    <property type="entry name" value="FapA"/>
    <property type="match status" value="1"/>
</dbReference>
<dbReference type="InterPro" id="IPR005646">
    <property type="entry name" value="FapA"/>
</dbReference>
<evidence type="ECO:0000313" key="2">
    <source>
        <dbReference type="EMBL" id="SHO45535.1"/>
    </source>
</evidence>
<dbReference type="Pfam" id="PF20250">
    <property type="entry name" value="FapA_N"/>
    <property type="match status" value="1"/>
</dbReference>
<dbReference type="STRING" id="1121416.SAMN02745220_01121"/>